<gene>
    <name evidence="1" type="ORF">F383_30546</name>
</gene>
<organism evidence="1 2">
    <name type="scientific">Gossypium arboreum</name>
    <name type="common">Tree cotton</name>
    <name type="synonym">Gossypium nanking</name>
    <dbReference type="NCBI Taxonomy" id="29729"/>
    <lineage>
        <taxon>Eukaryota</taxon>
        <taxon>Viridiplantae</taxon>
        <taxon>Streptophyta</taxon>
        <taxon>Embryophyta</taxon>
        <taxon>Tracheophyta</taxon>
        <taxon>Spermatophyta</taxon>
        <taxon>Magnoliopsida</taxon>
        <taxon>eudicotyledons</taxon>
        <taxon>Gunneridae</taxon>
        <taxon>Pentapetalae</taxon>
        <taxon>rosids</taxon>
        <taxon>malvids</taxon>
        <taxon>Malvales</taxon>
        <taxon>Malvaceae</taxon>
        <taxon>Malvoideae</taxon>
        <taxon>Gossypium</taxon>
    </lineage>
</organism>
<protein>
    <submittedName>
        <fullName evidence="1">Uncharacterized protein</fullName>
    </submittedName>
</protein>
<keyword evidence="2" id="KW-1185">Reference proteome</keyword>
<comment type="caution">
    <text evidence="1">The sequence shown here is derived from an EMBL/GenBank/DDBJ whole genome shotgun (WGS) entry which is preliminary data.</text>
</comment>
<dbReference type="Proteomes" id="UP000032142">
    <property type="component" value="Unassembled WGS sequence"/>
</dbReference>
<proteinExistence type="predicted"/>
<dbReference type="EMBL" id="JRRC01430643">
    <property type="protein sequence ID" value="KHG05455.1"/>
    <property type="molecule type" value="Genomic_DNA"/>
</dbReference>
<name>A0A0B0MXG0_GOSAR</name>
<accession>A0A0B0MXG0</accession>
<evidence type="ECO:0000313" key="1">
    <source>
        <dbReference type="EMBL" id="KHG05455.1"/>
    </source>
</evidence>
<dbReference type="AlphaFoldDB" id="A0A0B0MXG0"/>
<sequence length="33" mass="4041">MYPMVFQVFNKFIQLAQVGDRQTFYHTIKISCW</sequence>
<reference evidence="2" key="1">
    <citation type="submission" date="2014-09" db="EMBL/GenBank/DDBJ databases">
        <authorList>
            <person name="Mudge J."/>
            <person name="Ramaraj T."/>
            <person name="Lindquist I.E."/>
            <person name="Bharti A.K."/>
            <person name="Sundararajan A."/>
            <person name="Cameron C.T."/>
            <person name="Woodward J.E."/>
            <person name="May G.D."/>
            <person name="Brubaker C."/>
            <person name="Broadhvest J."/>
            <person name="Wilkins T.A."/>
        </authorList>
    </citation>
    <scope>NUCLEOTIDE SEQUENCE</scope>
    <source>
        <strain evidence="2">cv. AKA8401</strain>
    </source>
</reference>
<evidence type="ECO:0000313" key="2">
    <source>
        <dbReference type="Proteomes" id="UP000032142"/>
    </source>
</evidence>